<dbReference type="Proteomes" id="UP001054902">
    <property type="component" value="Unassembled WGS sequence"/>
</dbReference>
<evidence type="ECO:0000256" key="1">
    <source>
        <dbReference type="SAM" id="MobiDB-lite"/>
    </source>
</evidence>
<reference evidence="2 3" key="1">
    <citation type="journal article" date="2021" name="Sci. Rep.">
        <title>The genome of the diatom Chaetoceros tenuissimus carries an ancient integrated fragment of an extant virus.</title>
        <authorList>
            <person name="Hongo Y."/>
            <person name="Kimura K."/>
            <person name="Takaki Y."/>
            <person name="Yoshida Y."/>
            <person name="Baba S."/>
            <person name="Kobayashi G."/>
            <person name="Nagasaki K."/>
            <person name="Hano T."/>
            <person name="Tomaru Y."/>
        </authorList>
    </citation>
    <scope>NUCLEOTIDE SEQUENCE [LARGE SCALE GENOMIC DNA]</scope>
    <source>
        <strain evidence="2 3">NIES-3715</strain>
    </source>
</reference>
<comment type="caution">
    <text evidence="2">The sequence shown here is derived from an EMBL/GenBank/DDBJ whole genome shotgun (WGS) entry which is preliminary data.</text>
</comment>
<sequence>MDHLAEALGNARGFASRRSSTSTSTRQSGRPKPDTSLCSFCKSEAAAISITKSLTKKTIPLCLVHYYTTKNARIDPKKVSIIDKNATKQQLPYVQDIFAEAFSELQKDILNESARAFNEMSKRGSDPLSILNDHSFVKKPKVQISKPRAFSTKDGSVSDGGFMRQINKKEVDLIEQQRNRIKTPASSTLHAGDVIKLVQKEKANPYKRRKISSKSSWALVLEGKTTSDDAPIESNEQTISTCKCGGKGLIFGNTTSRNNDVSKADIWGTRRDHDVATRFQCQACGKIWNELE</sequence>
<keyword evidence="3" id="KW-1185">Reference proteome</keyword>
<protein>
    <submittedName>
        <fullName evidence="2">Uncharacterized protein</fullName>
    </submittedName>
</protein>
<gene>
    <name evidence="2" type="ORF">CTEN210_16979</name>
</gene>
<evidence type="ECO:0000313" key="3">
    <source>
        <dbReference type="Proteomes" id="UP001054902"/>
    </source>
</evidence>
<dbReference type="AlphaFoldDB" id="A0AAD3D9X3"/>
<organism evidence="2 3">
    <name type="scientific">Chaetoceros tenuissimus</name>
    <dbReference type="NCBI Taxonomy" id="426638"/>
    <lineage>
        <taxon>Eukaryota</taxon>
        <taxon>Sar</taxon>
        <taxon>Stramenopiles</taxon>
        <taxon>Ochrophyta</taxon>
        <taxon>Bacillariophyta</taxon>
        <taxon>Coscinodiscophyceae</taxon>
        <taxon>Chaetocerotophycidae</taxon>
        <taxon>Chaetocerotales</taxon>
        <taxon>Chaetocerotaceae</taxon>
        <taxon>Chaetoceros</taxon>
    </lineage>
</organism>
<name>A0AAD3D9X3_9STRA</name>
<evidence type="ECO:0000313" key="2">
    <source>
        <dbReference type="EMBL" id="GFH60503.1"/>
    </source>
</evidence>
<dbReference type="EMBL" id="BLLK01000069">
    <property type="protein sequence ID" value="GFH60503.1"/>
    <property type="molecule type" value="Genomic_DNA"/>
</dbReference>
<accession>A0AAD3D9X3</accession>
<feature type="compositionally biased region" description="Low complexity" evidence="1">
    <location>
        <begin position="16"/>
        <end position="26"/>
    </location>
</feature>
<proteinExistence type="predicted"/>
<feature type="region of interest" description="Disordered" evidence="1">
    <location>
        <begin position="9"/>
        <end position="36"/>
    </location>
</feature>